<evidence type="ECO:0008006" key="2">
    <source>
        <dbReference type="Google" id="ProtNLM"/>
    </source>
</evidence>
<dbReference type="Gene3D" id="3.40.50.1820">
    <property type="entry name" value="alpha/beta hydrolase"/>
    <property type="match status" value="1"/>
</dbReference>
<comment type="caution">
    <text evidence="1">The sequence shown here is derived from an EMBL/GenBank/DDBJ whole genome shotgun (WGS) entry which is preliminary data.</text>
</comment>
<proteinExistence type="predicted"/>
<sequence length="111" mass="12340">ADLKPMAEFLHNEGGFTVRVPLLSGFGTTPEELKDIPISAWMEDLEVEYNFLKQKVKKIVVGGHSMGAIFSLYLGATKNLDAIFAISAPIGIQRFLRRVLSNIKNLKGYFP</sequence>
<organism evidence="1">
    <name type="scientific">marine sediment metagenome</name>
    <dbReference type="NCBI Taxonomy" id="412755"/>
    <lineage>
        <taxon>unclassified sequences</taxon>
        <taxon>metagenomes</taxon>
        <taxon>ecological metagenomes</taxon>
    </lineage>
</organism>
<dbReference type="AlphaFoldDB" id="X1M7H5"/>
<name>X1M7H5_9ZZZZ</name>
<dbReference type="SUPFAM" id="SSF53474">
    <property type="entry name" value="alpha/beta-Hydrolases"/>
    <property type="match status" value="1"/>
</dbReference>
<dbReference type="InterPro" id="IPR029058">
    <property type="entry name" value="AB_hydrolase_fold"/>
</dbReference>
<feature type="non-terminal residue" evidence="1">
    <location>
        <position position="1"/>
    </location>
</feature>
<reference evidence="1" key="1">
    <citation type="journal article" date="2014" name="Front. Microbiol.">
        <title>High frequency of phylogenetically diverse reductive dehalogenase-homologous genes in deep subseafloor sedimentary metagenomes.</title>
        <authorList>
            <person name="Kawai M."/>
            <person name="Futagami T."/>
            <person name="Toyoda A."/>
            <person name="Takaki Y."/>
            <person name="Nishi S."/>
            <person name="Hori S."/>
            <person name="Arai W."/>
            <person name="Tsubouchi T."/>
            <person name="Morono Y."/>
            <person name="Uchiyama I."/>
            <person name="Ito T."/>
            <person name="Fujiyama A."/>
            <person name="Inagaki F."/>
            <person name="Takami H."/>
        </authorList>
    </citation>
    <scope>NUCLEOTIDE SEQUENCE</scope>
    <source>
        <strain evidence="1">Expedition CK06-06</strain>
    </source>
</reference>
<dbReference type="EMBL" id="BARV01013892">
    <property type="protein sequence ID" value="GAI27263.1"/>
    <property type="molecule type" value="Genomic_DNA"/>
</dbReference>
<evidence type="ECO:0000313" key="1">
    <source>
        <dbReference type="EMBL" id="GAI27263.1"/>
    </source>
</evidence>
<accession>X1M7H5</accession>
<gene>
    <name evidence="1" type="ORF">S06H3_24732</name>
</gene>
<protein>
    <recommendedName>
        <fullName evidence="2">Serine aminopeptidase S33 domain-containing protein</fullName>
    </recommendedName>
</protein>
<feature type="non-terminal residue" evidence="1">
    <location>
        <position position="111"/>
    </location>
</feature>